<name>A0A516GUH2_9FLAO</name>
<dbReference type="InterPro" id="IPR003731">
    <property type="entry name" value="Di-Nase_FeMo-co_biosynth"/>
</dbReference>
<dbReference type="Pfam" id="PF02579">
    <property type="entry name" value="Nitro_FeMo-Co"/>
    <property type="match status" value="1"/>
</dbReference>
<dbReference type="RefSeq" id="WP_143382077.1">
    <property type="nucleotide sequence ID" value="NZ_CP041637.1"/>
</dbReference>
<gene>
    <name evidence="2" type="ORF">FNB79_14705</name>
</gene>
<dbReference type="PANTHER" id="PTHR42983:SF1">
    <property type="entry name" value="IRON-MOLYBDENUM PROTEIN"/>
    <property type="match status" value="1"/>
</dbReference>
<dbReference type="Proteomes" id="UP000319209">
    <property type="component" value="Chromosome"/>
</dbReference>
<dbReference type="AlphaFoldDB" id="A0A516GUH2"/>
<dbReference type="EMBL" id="CP041637">
    <property type="protein sequence ID" value="QDO95169.1"/>
    <property type="molecule type" value="Genomic_DNA"/>
</dbReference>
<organism evidence="2 3">
    <name type="scientific">Formosa sediminum</name>
    <dbReference type="NCBI Taxonomy" id="2594004"/>
    <lineage>
        <taxon>Bacteria</taxon>
        <taxon>Pseudomonadati</taxon>
        <taxon>Bacteroidota</taxon>
        <taxon>Flavobacteriia</taxon>
        <taxon>Flavobacteriales</taxon>
        <taxon>Flavobacteriaceae</taxon>
        <taxon>Formosa</taxon>
    </lineage>
</organism>
<keyword evidence="3" id="KW-1185">Reference proteome</keyword>
<dbReference type="Gene3D" id="3.30.420.130">
    <property type="entry name" value="Dinitrogenase iron-molybdenum cofactor biosynthesis domain"/>
    <property type="match status" value="1"/>
</dbReference>
<dbReference type="InterPro" id="IPR036105">
    <property type="entry name" value="DiNase_FeMo-co_biosyn_sf"/>
</dbReference>
<sequence>MRKIAIPITEDNKLAHHFGRSKFYEIYVFSNQNEVLDIQLLEANYKRACKSDIFNVLAKMGVRYLLSDRIGDQASKKCDEVGIKVVSGCSGNSSGVVLTFLEYKC</sequence>
<proteinExistence type="predicted"/>
<feature type="domain" description="Dinitrogenase iron-molybdenum cofactor biosynthesis" evidence="1">
    <location>
        <begin position="11"/>
        <end position="99"/>
    </location>
</feature>
<evidence type="ECO:0000313" key="3">
    <source>
        <dbReference type="Proteomes" id="UP000319209"/>
    </source>
</evidence>
<evidence type="ECO:0000313" key="2">
    <source>
        <dbReference type="EMBL" id="QDO95169.1"/>
    </source>
</evidence>
<dbReference type="KEGG" id="fop:FNB79_14705"/>
<dbReference type="OrthoDB" id="280278at2"/>
<reference evidence="2 3" key="1">
    <citation type="submission" date="2019-07" db="EMBL/GenBank/DDBJ databases">
        <title>Genome sequencing for Formosa sp. PS13.</title>
        <authorList>
            <person name="Park S.-J."/>
        </authorList>
    </citation>
    <scope>NUCLEOTIDE SEQUENCE [LARGE SCALE GENOMIC DNA]</scope>
    <source>
        <strain evidence="2 3">PS13</strain>
    </source>
</reference>
<accession>A0A516GUH2</accession>
<protein>
    <recommendedName>
        <fullName evidence="1">Dinitrogenase iron-molybdenum cofactor biosynthesis domain-containing protein</fullName>
    </recommendedName>
</protein>
<dbReference type="SUPFAM" id="SSF53146">
    <property type="entry name" value="Nitrogenase accessory factor-like"/>
    <property type="match status" value="1"/>
</dbReference>
<dbReference type="PANTHER" id="PTHR42983">
    <property type="entry name" value="DINITROGENASE IRON-MOLYBDENUM COFACTOR PROTEIN-RELATED"/>
    <property type="match status" value="1"/>
</dbReference>
<evidence type="ECO:0000259" key="1">
    <source>
        <dbReference type="Pfam" id="PF02579"/>
    </source>
</evidence>